<keyword evidence="3" id="KW-1185">Reference proteome</keyword>
<feature type="signal peptide" evidence="1">
    <location>
        <begin position="1"/>
        <end position="22"/>
    </location>
</feature>
<sequence length="164" mass="19282">MKLKQAVVLMISISAFSTTLQARDRTIEDMWKDDYLAIVKDGVRALKDKDFDTALAKLTESAHTGNKEAQYYLAQMYLYGWGMEPDYQKGWVWLNVALEQKRRKWEQTYREIDSALPEDFKSAMQPKVDEYISLYGADAKDLKCFRYKEIGSNIKEIICEKRYY</sequence>
<dbReference type="OrthoDB" id="5769052at2"/>
<gene>
    <name evidence="2" type="ORF">E5672_18650</name>
</gene>
<evidence type="ECO:0000256" key="1">
    <source>
        <dbReference type="SAM" id="SignalP"/>
    </source>
</evidence>
<evidence type="ECO:0000313" key="3">
    <source>
        <dbReference type="Proteomes" id="UP000305471"/>
    </source>
</evidence>
<reference evidence="2 3" key="1">
    <citation type="submission" date="2019-04" db="EMBL/GenBank/DDBJ databases">
        <title>Alteromonas portus sp. nov., an alginate lyase-excreting marine bacterium.</title>
        <authorList>
            <person name="Huang H."/>
            <person name="Mo K."/>
            <person name="Bao S."/>
        </authorList>
    </citation>
    <scope>NUCLEOTIDE SEQUENCE [LARGE SCALE GENOMIC DNA]</scope>
    <source>
        <strain evidence="2 3">HB161718</strain>
    </source>
</reference>
<accession>A0A4U0ZDG5</accession>
<proteinExistence type="predicted"/>
<comment type="caution">
    <text evidence="2">The sequence shown here is derived from an EMBL/GenBank/DDBJ whole genome shotgun (WGS) entry which is preliminary data.</text>
</comment>
<feature type="chain" id="PRO_5020772052" evidence="1">
    <location>
        <begin position="23"/>
        <end position="164"/>
    </location>
</feature>
<keyword evidence="1" id="KW-0732">Signal</keyword>
<organism evidence="2 3">
    <name type="scientific">Alteromonas portus</name>
    <dbReference type="NCBI Taxonomy" id="2565549"/>
    <lineage>
        <taxon>Bacteria</taxon>
        <taxon>Pseudomonadati</taxon>
        <taxon>Pseudomonadota</taxon>
        <taxon>Gammaproteobacteria</taxon>
        <taxon>Alteromonadales</taxon>
        <taxon>Alteromonadaceae</taxon>
        <taxon>Alteromonas/Salinimonas group</taxon>
        <taxon>Alteromonas</taxon>
    </lineage>
</organism>
<dbReference type="InterPro" id="IPR006597">
    <property type="entry name" value="Sel1-like"/>
</dbReference>
<name>A0A4U0ZDG5_9ALTE</name>
<dbReference type="InterPro" id="IPR011990">
    <property type="entry name" value="TPR-like_helical_dom_sf"/>
</dbReference>
<dbReference type="AlphaFoldDB" id="A0A4U0ZDG5"/>
<dbReference type="SUPFAM" id="SSF81901">
    <property type="entry name" value="HCP-like"/>
    <property type="match status" value="1"/>
</dbReference>
<dbReference type="Gene3D" id="1.25.40.10">
    <property type="entry name" value="Tetratricopeptide repeat domain"/>
    <property type="match status" value="1"/>
</dbReference>
<protein>
    <submittedName>
        <fullName evidence="2">SEL1-like repeat protein</fullName>
    </submittedName>
</protein>
<dbReference type="EMBL" id="SWCO01000011">
    <property type="protein sequence ID" value="TKB01243.1"/>
    <property type="molecule type" value="Genomic_DNA"/>
</dbReference>
<evidence type="ECO:0000313" key="2">
    <source>
        <dbReference type="EMBL" id="TKB01243.1"/>
    </source>
</evidence>
<dbReference type="SMART" id="SM00671">
    <property type="entry name" value="SEL1"/>
    <property type="match status" value="1"/>
</dbReference>
<dbReference type="RefSeq" id="WP_136783697.1">
    <property type="nucleotide sequence ID" value="NZ_SWCO01000011.1"/>
</dbReference>
<dbReference type="Proteomes" id="UP000305471">
    <property type="component" value="Unassembled WGS sequence"/>
</dbReference>